<evidence type="ECO:0000313" key="9">
    <source>
        <dbReference type="Proteomes" id="UP001629113"/>
    </source>
</evidence>
<keyword evidence="5" id="KW-0539">Nucleus</keyword>
<proteinExistence type="inferred from homology"/>
<dbReference type="Pfam" id="PF04658">
    <property type="entry name" value="TAFII55_N"/>
    <property type="match status" value="1"/>
</dbReference>
<dbReference type="EMBL" id="JBFCZG010000010">
    <property type="protein sequence ID" value="KAL3417514.1"/>
    <property type="molecule type" value="Genomic_DNA"/>
</dbReference>
<feature type="region of interest" description="Disordered" evidence="6">
    <location>
        <begin position="423"/>
        <end position="490"/>
    </location>
</feature>
<feature type="compositionally biased region" description="Low complexity" evidence="6">
    <location>
        <begin position="16"/>
        <end position="37"/>
    </location>
</feature>
<feature type="domain" description="TAFII55 protein conserved region" evidence="7">
    <location>
        <begin position="165"/>
        <end position="327"/>
    </location>
</feature>
<dbReference type="InterPro" id="IPR037817">
    <property type="entry name" value="TAF7"/>
</dbReference>
<dbReference type="CDD" id="cd08047">
    <property type="entry name" value="TAF7"/>
    <property type="match status" value="1"/>
</dbReference>
<keyword evidence="4" id="KW-0804">Transcription</keyword>
<feature type="region of interest" description="Disordered" evidence="6">
    <location>
        <begin position="139"/>
        <end position="163"/>
    </location>
</feature>
<accession>A0ABR4P2H9</accession>
<keyword evidence="3" id="KW-0805">Transcription regulation</keyword>
<feature type="compositionally biased region" description="Basic and acidic residues" evidence="6">
    <location>
        <begin position="89"/>
        <end position="98"/>
    </location>
</feature>
<dbReference type="SMART" id="SM01370">
    <property type="entry name" value="TAFII55_N"/>
    <property type="match status" value="1"/>
</dbReference>
<reference evidence="8 9" key="1">
    <citation type="submission" date="2024-06" db="EMBL/GenBank/DDBJ databases">
        <title>Complete genome of Phlyctema vagabunda strain 19-DSS-EL-015.</title>
        <authorList>
            <person name="Fiorenzani C."/>
        </authorList>
    </citation>
    <scope>NUCLEOTIDE SEQUENCE [LARGE SCALE GENOMIC DNA]</scope>
    <source>
        <strain evidence="8 9">19-DSS-EL-015</strain>
    </source>
</reference>
<dbReference type="PANTHER" id="PTHR12228:SF0">
    <property type="entry name" value="TATA-BOX BINDING PROTEIN ASSOCIATED FACTOR 7"/>
    <property type="match status" value="1"/>
</dbReference>
<evidence type="ECO:0000313" key="8">
    <source>
        <dbReference type="EMBL" id="KAL3417514.1"/>
    </source>
</evidence>
<dbReference type="InterPro" id="IPR006751">
    <property type="entry name" value="TAFII55_prot_cons_reg"/>
</dbReference>
<feature type="region of interest" description="Disordered" evidence="6">
    <location>
        <begin position="1"/>
        <end position="114"/>
    </location>
</feature>
<name>A0ABR4P2H9_9HELO</name>
<dbReference type="PANTHER" id="PTHR12228">
    <property type="entry name" value="TRANSCRIPTION INITIATION FACTOR TFIID 55 KD SUBUNIT-RELATED"/>
    <property type="match status" value="1"/>
</dbReference>
<evidence type="ECO:0000256" key="4">
    <source>
        <dbReference type="ARBA" id="ARBA00023163"/>
    </source>
</evidence>
<evidence type="ECO:0000256" key="5">
    <source>
        <dbReference type="ARBA" id="ARBA00023242"/>
    </source>
</evidence>
<feature type="region of interest" description="Disordered" evidence="6">
    <location>
        <begin position="340"/>
        <end position="390"/>
    </location>
</feature>
<comment type="caution">
    <text evidence="8">The sequence shown here is derived from an EMBL/GenBank/DDBJ whole genome shotgun (WGS) entry which is preliminary data.</text>
</comment>
<evidence type="ECO:0000256" key="6">
    <source>
        <dbReference type="SAM" id="MobiDB-lite"/>
    </source>
</evidence>
<feature type="compositionally biased region" description="Acidic residues" evidence="6">
    <location>
        <begin position="352"/>
        <end position="372"/>
    </location>
</feature>
<keyword evidence="9" id="KW-1185">Reference proteome</keyword>
<evidence type="ECO:0000259" key="7">
    <source>
        <dbReference type="SMART" id="SM01370"/>
    </source>
</evidence>
<comment type="subcellular location">
    <subcellularLocation>
        <location evidence="1">Nucleus</location>
    </subcellularLocation>
</comment>
<sequence length="545" mass="59525">MVGIKLKLNLPGNARPSNTNAAPTPTASTSALPLATPISTPGGTKTKIKFKTSQSIPATPALESIPRAEPLPKKTKAGRSSKPSAKIIEANKKRLKEESDSDEEGSSIQVAPPQKKIKLHVATPIAKTPVISGAPKIKARGKAITRKPGEGYDSEASDRESDPTIEEEFVLRMIPGDDCDYLRSMIAEKKLGVPKPNGGADVHFKFFDQELRRAAVIIRGTPYAATMVDLPTVTEGMKSWDRRGWWKTGDICQMLLVFARISNEEEAKTIPLPKTVDPITHQYPHGLTPPMHWARKRRFRKRISKTAIEAVEDAVNKLLAADEEAIDTKIEIIDTDVGSRRAFSPGASSPETYDDGGEEYSGDEDAEGEVDDGGYFSHMNGANLNGSGVAENVDQNNVKEDMDMDEFDLEAELEAAMEEEHNALQSATPMSSIPGATPMNADTPAVEDVNGQDDAGEESFESGSDDDDDDGEDDEIDEDEKARLAKLQTDREDIADMEKQLEEVQKGLSVQANPILKKRLEEQLRKIKAELQLKMSAMPAGEYED</sequence>
<evidence type="ECO:0000256" key="1">
    <source>
        <dbReference type="ARBA" id="ARBA00004123"/>
    </source>
</evidence>
<feature type="compositionally biased region" description="Acidic residues" evidence="6">
    <location>
        <begin position="450"/>
        <end position="479"/>
    </location>
</feature>
<evidence type="ECO:0000256" key="3">
    <source>
        <dbReference type="ARBA" id="ARBA00023015"/>
    </source>
</evidence>
<comment type="similarity">
    <text evidence="2">Belongs to the TAF7 family.</text>
</comment>
<evidence type="ECO:0000256" key="2">
    <source>
        <dbReference type="ARBA" id="ARBA00009368"/>
    </source>
</evidence>
<gene>
    <name evidence="8" type="ORF">PVAG01_10524</name>
</gene>
<feature type="compositionally biased region" description="Basic and acidic residues" evidence="6">
    <location>
        <begin position="480"/>
        <end position="490"/>
    </location>
</feature>
<organism evidence="8 9">
    <name type="scientific">Phlyctema vagabunda</name>
    <dbReference type="NCBI Taxonomy" id="108571"/>
    <lineage>
        <taxon>Eukaryota</taxon>
        <taxon>Fungi</taxon>
        <taxon>Dikarya</taxon>
        <taxon>Ascomycota</taxon>
        <taxon>Pezizomycotina</taxon>
        <taxon>Leotiomycetes</taxon>
        <taxon>Helotiales</taxon>
        <taxon>Dermateaceae</taxon>
        <taxon>Phlyctema</taxon>
    </lineage>
</organism>
<dbReference type="Proteomes" id="UP001629113">
    <property type="component" value="Unassembled WGS sequence"/>
</dbReference>
<protein>
    <recommendedName>
        <fullName evidence="7">TAFII55 protein conserved region domain-containing protein</fullName>
    </recommendedName>
</protein>